<feature type="compositionally biased region" description="Pro residues" evidence="5">
    <location>
        <begin position="306"/>
        <end position="318"/>
    </location>
</feature>
<feature type="region of interest" description="Disordered" evidence="5">
    <location>
        <begin position="299"/>
        <end position="324"/>
    </location>
</feature>
<evidence type="ECO:0000256" key="4">
    <source>
        <dbReference type="PROSITE-ProRule" id="PRU00175"/>
    </source>
</evidence>
<dbReference type="InterPro" id="IPR017455">
    <property type="entry name" value="Znf_FYVE-rel"/>
</dbReference>
<dbReference type="GO" id="GO:0008270">
    <property type="term" value="F:zinc ion binding"/>
    <property type="evidence" value="ECO:0007669"/>
    <property type="project" value="UniProtKB-KW"/>
</dbReference>
<reference evidence="8" key="2">
    <citation type="journal article" date="2023" name="Microbiol Resour">
        <title>Decontamination and Annotation of the Draft Genome Sequence of the Oomycete Lagenidium giganteum ARSEF 373.</title>
        <authorList>
            <person name="Morgan W.R."/>
            <person name="Tartar A."/>
        </authorList>
    </citation>
    <scope>NUCLEOTIDE SEQUENCE</scope>
    <source>
        <strain evidence="8">ARSEF 373</strain>
    </source>
</reference>
<dbReference type="InterPro" id="IPR001841">
    <property type="entry name" value="Znf_RING"/>
</dbReference>
<dbReference type="InterPro" id="IPR013083">
    <property type="entry name" value="Znf_RING/FYVE/PHD"/>
</dbReference>
<feature type="domain" description="FYVE-type" evidence="7">
    <location>
        <begin position="15"/>
        <end position="79"/>
    </location>
</feature>
<dbReference type="Proteomes" id="UP001146120">
    <property type="component" value="Unassembled WGS sequence"/>
</dbReference>
<comment type="caution">
    <text evidence="8">The sequence shown here is derived from an EMBL/GenBank/DDBJ whole genome shotgun (WGS) entry which is preliminary data.</text>
</comment>
<reference evidence="8" key="1">
    <citation type="submission" date="2022-11" db="EMBL/GenBank/DDBJ databases">
        <authorList>
            <person name="Morgan W.R."/>
            <person name="Tartar A."/>
        </authorList>
    </citation>
    <scope>NUCLEOTIDE SEQUENCE</scope>
    <source>
        <strain evidence="8">ARSEF 373</strain>
    </source>
</reference>
<dbReference type="Gene3D" id="3.30.40.10">
    <property type="entry name" value="Zinc/RING finger domain, C3HC4 (zinc finger)"/>
    <property type="match status" value="2"/>
</dbReference>
<organism evidence="8 9">
    <name type="scientific">Lagenidium giganteum</name>
    <dbReference type="NCBI Taxonomy" id="4803"/>
    <lineage>
        <taxon>Eukaryota</taxon>
        <taxon>Sar</taxon>
        <taxon>Stramenopiles</taxon>
        <taxon>Oomycota</taxon>
        <taxon>Peronosporomycetes</taxon>
        <taxon>Pythiales</taxon>
        <taxon>Pythiaceae</taxon>
    </lineage>
</organism>
<protein>
    <recommendedName>
        <fullName evidence="10">RING-type domain-containing protein</fullName>
    </recommendedName>
</protein>
<keyword evidence="1" id="KW-0479">Metal-binding</keyword>
<dbReference type="PANTHER" id="PTHR47794:SF1">
    <property type="entry name" value="VACUOLAR PROTEIN SORTING-ASSOCIATED PROTEIN 27"/>
    <property type="match status" value="1"/>
</dbReference>
<dbReference type="CDD" id="cd16448">
    <property type="entry name" value="RING-H2"/>
    <property type="match status" value="1"/>
</dbReference>
<feature type="domain" description="RING-type" evidence="6">
    <location>
        <begin position="220"/>
        <end position="265"/>
    </location>
</feature>
<gene>
    <name evidence="8" type="ORF">N0F65_006300</name>
</gene>
<evidence type="ECO:0000313" key="8">
    <source>
        <dbReference type="EMBL" id="DAZ95410.1"/>
    </source>
</evidence>
<proteinExistence type="predicted"/>
<dbReference type="InterPro" id="IPR017907">
    <property type="entry name" value="Znf_RING_CS"/>
</dbReference>
<dbReference type="InterPro" id="IPR011011">
    <property type="entry name" value="Znf_FYVE_PHD"/>
</dbReference>
<dbReference type="Pfam" id="PF13639">
    <property type="entry name" value="zf-RING_2"/>
    <property type="match status" value="1"/>
</dbReference>
<keyword evidence="2 4" id="KW-0863">Zinc-finger</keyword>
<evidence type="ECO:0000256" key="1">
    <source>
        <dbReference type="ARBA" id="ARBA00022723"/>
    </source>
</evidence>
<evidence type="ECO:0000256" key="2">
    <source>
        <dbReference type="ARBA" id="ARBA00022771"/>
    </source>
</evidence>
<dbReference type="AlphaFoldDB" id="A0AAV2YN63"/>
<dbReference type="GO" id="GO:0006623">
    <property type="term" value="P:protein targeting to vacuole"/>
    <property type="evidence" value="ECO:0007669"/>
    <property type="project" value="TreeGrafter"/>
</dbReference>
<dbReference type="SMART" id="SM00064">
    <property type="entry name" value="FYVE"/>
    <property type="match status" value="1"/>
</dbReference>
<feature type="compositionally biased region" description="Basic and acidic residues" evidence="5">
    <location>
        <begin position="86"/>
        <end position="95"/>
    </location>
</feature>
<keyword evidence="3" id="KW-0862">Zinc</keyword>
<dbReference type="EMBL" id="DAKRPA010000205">
    <property type="protein sequence ID" value="DAZ95410.1"/>
    <property type="molecule type" value="Genomic_DNA"/>
</dbReference>
<name>A0AAV2YN63_9STRA</name>
<evidence type="ECO:0000313" key="9">
    <source>
        <dbReference type="Proteomes" id="UP001146120"/>
    </source>
</evidence>
<dbReference type="InterPro" id="IPR000306">
    <property type="entry name" value="Znf_FYVE"/>
</dbReference>
<evidence type="ECO:0000259" key="6">
    <source>
        <dbReference type="PROSITE" id="PS50089"/>
    </source>
</evidence>
<evidence type="ECO:0000259" key="7">
    <source>
        <dbReference type="PROSITE" id="PS50178"/>
    </source>
</evidence>
<dbReference type="SUPFAM" id="SSF57850">
    <property type="entry name" value="RING/U-box"/>
    <property type="match status" value="1"/>
</dbReference>
<dbReference type="GO" id="GO:0043130">
    <property type="term" value="F:ubiquitin binding"/>
    <property type="evidence" value="ECO:0007669"/>
    <property type="project" value="TreeGrafter"/>
</dbReference>
<dbReference type="GO" id="GO:0033565">
    <property type="term" value="C:ESCRT-0 complex"/>
    <property type="evidence" value="ECO:0007669"/>
    <property type="project" value="TreeGrafter"/>
</dbReference>
<dbReference type="PROSITE" id="PS50178">
    <property type="entry name" value="ZF_FYVE"/>
    <property type="match status" value="1"/>
</dbReference>
<evidence type="ECO:0000256" key="5">
    <source>
        <dbReference type="SAM" id="MobiDB-lite"/>
    </source>
</evidence>
<dbReference type="GO" id="GO:0043328">
    <property type="term" value="P:protein transport to vacuole involved in ubiquitin-dependent protein catabolic process via the multivesicular body sorting pathway"/>
    <property type="evidence" value="ECO:0007669"/>
    <property type="project" value="TreeGrafter"/>
</dbReference>
<sequence length="392" mass="44206">MRAASALQTVSDAMYEAASDCSLCDKKFHAFRRKHRCKACGHAVCGNCARTHRLLPLSPLVRYTNEPVRVCDRCVQDQNQMMLERRRAEDIERSRARQQAAIEEENRTREAEQQRKAQEEREAAAREKSRREMKLRALEEKHLGPRPDRNRVRRTRSLDDARHAVSPAAQLIEHEISEVEKRAVRLLPTTTISTQDGVLAAAPMATSEAIPMPVHEAEECAICLESMEVGQAIYTTECGHSFHWNCLKDIQKSDTSNYDKCPSCRAVMTEMQVKKNCDHPRVRVGHRFCRDCGNPASEFDVKPRPSDPVVPPPNPGPNQPASYRASSHGALVRCPQCQIQMRVLPHMYNMRVACPSGHMFLVQVAGGGRPPPPRQAYPGPSYYRSGNAYSEL</sequence>
<dbReference type="PROSITE" id="PS00518">
    <property type="entry name" value="ZF_RING_1"/>
    <property type="match status" value="1"/>
</dbReference>
<evidence type="ECO:0008006" key="10">
    <source>
        <dbReference type="Google" id="ProtNLM"/>
    </source>
</evidence>
<dbReference type="Pfam" id="PF01363">
    <property type="entry name" value="FYVE"/>
    <property type="match status" value="1"/>
</dbReference>
<dbReference type="PROSITE" id="PS50089">
    <property type="entry name" value="ZF_RING_2"/>
    <property type="match status" value="1"/>
</dbReference>
<feature type="region of interest" description="Disordered" evidence="5">
    <location>
        <begin position="86"/>
        <end position="151"/>
    </location>
</feature>
<dbReference type="SMART" id="SM00184">
    <property type="entry name" value="RING"/>
    <property type="match status" value="2"/>
</dbReference>
<accession>A0AAV2YN63</accession>
<keyword evidence="9" id="KW-1185">Reference proteome</keyword>
<evidence type="ECO:0000256" key="3">
    <source>
        <dbReference type="ARBA" id="ARBA00022833"/>
    </source>
</evidence>
<dbReference type="SUPFAM" id="SSF57903">
    <property type="entry name" value="FYVE/PHD zinc finger"/>
    <property type="match status" value="1"/>
</dbReference>
<dbReference type="GO" id="GO:0032266">
    <property type="term" value="F:phosphatidylinositol-3-phosphate binding"/>
    <property type="evidence" value="ECO:0007669"/>
    <property type="project" value="TreeGrafter"/>
</dbReference>
<dbReference type="PANTHER" id="PTHR47794">
    <property type="entry name" value="VACUOLAR PROTEIN SORTING-ASSOCIATED PROTEIN 27"/>
    <property type="match status" value="1"/>
</dbReference>
<feature type="compositionally biased region" description="Basic and acidic residues" evidence="5">
    <location>
        <begin position="104"/>
        <end position="151"/>
    </location>
</feature>
<feature type="region of interest" description="Disordered" evidence="5">
    <location>
        <begin position="371"/>
        <end position="392"/>
    </location>
</feature>